<dbReference type="EnsemblPlants" id="AUR62041660-RA">
    <property type="protein sequence ID" value="AUR62041660-RA:cds"/>
    <property type="gene ID" value="AUR62041660"/>
</dbReference>
<dbReference type="InterPro" id="IPR031052">
    <property type="entry name" value="FHY3/FAR1"/>
</dbReference>
<dbReference type="GO" id="GO:0005634">
    <property type="term" value="C:nucleus"/>
    <property type="evidence" value="ECO:0007669"/>
    <property type="project" value="UniProtKB-SubCell"/>
</dbReference>
<evidence type="ECO:0000313" key="5">
    <source>
        <dbReference type="Proteomes" id="UP000596660"/>
    </source>
</evidence>
<feature type="domain" description="SWIM-type" evidence="3">
    <location>
        <begin position="137"/>
        <end position="173"/>
    </location>
</feature>
<evidence type="ECO:0000259" key="3">
    <source>
        <dbReference type="PROSITE" id="PS50966"/>
    </source>
</evidence>
<keyword evidence="1 2" id="KW-0863">Zinc-finger</keyword>
<dbReference type="Proteomes" id="UP000596660">
    <property type="component" value="Unplaced"/>
</dbReference>
<keyword evidence="2" id="KW-0479">Metal-binding</keyword>
<sequence length="337" mass="38027">MELSDPGVDVAETEEKGTEIIELEAVETELIEDGLLSTPVRDVVNCIGDTTSTPLRCVMETDDGQYEDVLDHPEAERYCDAMENRVNAEKEADAISAIRVRQLITAFAYEKAFQKVYTDAKFEELKKELPTSKKRVYTVMFNSETTEASCECKLFECHGIMCRHQFKVYDVNNVTEVPSKYLVRRWRKDVHRRHTRVKVAYHDPTKTEEVKRYDKILTRFDSVCLKVATRPKFVRMAFDAISKLESCLDAAIEKAEKDQEQEKVTSGFASSPSVNNVCGDEFSNEGSNEVSPTISCGVGNSNLSVVGLEDIFVDLQVASVDKTPQTVLQTHHNVTQN</sequence>
<dbReference type="GO" id="GO:0006355">
    <property type="term" value="P:regulation of DNA-templated transcription"/>
    <property type="evidence" value="ECO:0007669"/>
    <property type="project" value="UniProtKB-UniRule"/>
</dbReference>
<comment type="function">
    <text evidence="2">Putative transcription activator involved in regulating light control of development.</text>
</comment>
<protein>
    <recommendedName>
        <fullName evidence="2">Protein FAR1-RELATED SEQUENCE</fullName>
    </recommendedName>
</protein>
<comment type="similarity">
    <text evidence="2">Belongs to the FHY3/FAR1 family.</text>
</comment>
<proteinExistence type="inferred from homology"/>
<dbReference type="PANTHER" id="PTHR31669">
    <property type="entry name" value="PROTEIN FAR1-RELATED SEQUENCE 10-RELATED"/>
    <property type="match status" value="1"/>
</dbReference>
<evidence type="ECO:0000256" key="1">
    <source>
        <dbReference type="PROSITE-ProRule" id="PRU00325"/>
    </source>
</evidence>
<organism evidence="4 5">
    <name type="scientific">Chenopodium quinoa</name>
    <name type="common">Quinoa</name>
    <dbReference type="NCBI Taxonomy" id="63459"/>
    <lineage>
        <taxon>Eukaryota</taxon>
        <taxon>Viridiplantae</taxon>
        <taxon>Streptophyta</taxon>
        <taxon>Embryophyta</taxon>
        <taxon>Tracheophyta</taxon>
        <taxon>Spermatophyta</taxon>
        <taxon>Magnoliopsida</taxon>
        <taxon>eudicotyledons</taxon>
        <taxon>Gunneridae</taxon>
        <taxon>Pentapetalae</taxon>
        <taxon>Caryophyllales</taxon>
        <taxon>Chenopodiaceae</taxon>
        <taxon>Chenopodioideae</taxon>
        <taxon>Atripliceae</taxon>
        <taxon>Chenopodium</taxon>
    </lineage>
</organism>
<keyword evidence="2" id="KW-0862">Zinc</keyword>
<dbReference type="PROSITE" id="PS50966">
    <property type="entry name" value="ZF_SWIM"/>
    <property type="match status" value="1"/>
</dbReference>
<dbReference type="Gramene" id="AUR62041660-RA">
    <property type="protein sequence ID" value="AUR62041660-RA:cds"/>
    <property type="gene ID" value="AUR62041660"/>
</dbReference>
<dbReference type="InterPro" id="IPR007527">
    <property type="entry name" value="Znf_SWIM"/>
</dbReference>
<name>A0A803N7A6_CHEQI</name>
<keyword evidence="2" id="KW-0539">Nucleus</keyword>
<accession>A0A803N7A6</accession>
<dbReference type="PANTHER" id="PTHR31669:SF283">
    <property type="entry name" value="PROTEIN FAR1-RELATED SEQUENCE"/>
    <property type="match status" value="1"/>
</dbReference>
<evidence type="ECO:0000256" key="2">
    <source>
        <dbReference type="RuleBase" id="RU367018"/>
    </source>
</evidence>
<dbReference type="AlphaFoldDB" id="A0A803N7A6"/>
<evidence type="ECO:0000313" key="4">
    <source>
        <dbReference type="EnsemblPlants" id="AUR62041660-RA:cds"/>
    </source>
</evidence>
<comment type="subcellular location">
    <subcellularLocation>
        <location evidence="2">Nucleus</location>
    </subcellularLocation>
</comment>
<reference evidence="4" key="1">
    <citation type="journal article" date="2017" name="Nature">
        <title>The genome of Chenopodium quinoa.</title>
        <authorList>
            <person name="Jarvis D.E."/>
            <person name="Ho Y.S."/>
            <person name="Lightfoot D.J."/>
            <person name="Schmoeckel S.M."/>
            <person name="Li B."/>
            <person name="Borm T.J.A."/>
            <person name="Ohyanagi H."/>
            <person name="Mineta K."/>
            <person name="Michell C.T."/>
            <person name="Saber N."/>
            <person name="Kharbatia N.M."/>
            <person name="Rupper R.R."/>
            <person name="Sharp A.R."/>
            <person name="Dally N."/>
            <person name="Boughton B.A."/>
            <person name="Woo Y.H."/>
            <person name="Gao G."/>
            <person name="Schijlen E.G.W.M."/>
            <person name="Guo X."/>
            <person name="Momin A.A."/>
            <person name="Negrao S."/>
            <person name="Al-Babili S."/>
            <person name="Gehring C."/>
            <person name="Roessner U."/>
            <person name="Jung C."/>
            <person name="Murphy K."/>
            <person name="Arold S.T."/>
            <person name="Gojobori T."/>
            <person name="van der Linden C.G."/>
            <person name="van Loo E.N."/>
            <person name="Jellen E.N."/>
            <person name="Maughan P.J."/>
            <person name="Tester M."/>
        </authorList>
    </citation>
    <scope>NUCLEOTIDE SEQUENCE [LARGE SCALE GENOMIC DNA]</scope>
    <source>
        <strain evidence="4">cv. PI 614886</strain>
    </source>
</reference>
<reference evidence="4" key="2">
    <citation type="submission" date="2021-03" db="UniProtKB">
        <authorList>
            <consortium name="EnsemblPlants"/>
        </authorList>
    </citation>
    <scope>IDENTIFICATION</scope>
</reference>
<keyword evidence="5" id="KW-1185">Reference proteome</keyword>
<dbReference type="GO" id="GO:0008270">
    <property type="term" value="F:zinc ion binding"/>
    <property type="evidence" value="ECO:0007669"/>
    <property type="project" value="UniProtKB-UniRule"/>
</dbReference>